<feature type="transmembrane region" description="Helical" evidence="6">
    <location>
        <begin position="12"/>
        <end position="31"/>
    </location>
</feature>
<dbReference type="InterPro" id="IPR036259">
    <property type="entry name" value="MFS_trans_sf"/>
</dbReference>
<evidence type="ECO:0000256" key="6">
    <source>
        <dbReference type="SAM" id="Phobius"/>
    </source>
</evidence>
<comment type="subcellular location">
    <subcellularLocation>
        <location evidence="1">Membrane</location>
        <topology evidence="1">Multi-pass membrane protein</topology>
    </subcellularLocation>
</comment>
<feature type="transmembrane region" description="Helical" evidence="6">
    <location>
        <begin position="52"/>
        <end position="74"/>
    </location>
</feature>
<keyword evidence="5 6" id="KW-0472">Membrane</keyword>
<reference evidence="8" key="1">
    <citation type="submission" date="2025-08" db="UniProtKB">
        <authorList>
            <consortium name="RefSeq"/>
        </authorList>
    </citation>
    <scope>IDENTIFICATION</scope>
    <source>
        <tissue evidence="8">Fruit stalk</tissue>
    </source>
</reference>
<feature type="transmembrane region" description="Helical" evidence="6">
    <location>
        <begin position="403"/>
        <end position="424"/>
    </location>
</feature>
<evidence type="ECO:0000313" key="8">
    <source>
        <dbReference type="RefSeq" id="XP_022765312.1"/>
    </source>
</evidence>
<feature type="transmembrane region" description="Helical" evidence="6">
    <location>
        <begin position="239"/>
        <end position="259"/>
    </location>
</feature>
<accession>A0A6P6AKC1</accession>
<sequence length="441" mass="49115">MGSLQCPTPSKLQFAVLYMALALGSLGVGGTRFTIATMGADQFDKPKDQEMFFIWYFLALYLANAISLTAIIYIQDNVSWGVAFVICVVANAIALILFLSGKRFYRRIKPNGNPFVRLLCVGFAAFQKRNVSGTFGYQDYNYGSIEAANILKDGPSNRFRFLTRAALKTESDDTQSSGSNAKSWKLCTVEEVEDLKTILKIMPLWSSNILLSTTIGMLNNLSVLQVLTMDRHLGPHFKIPAGSFVVFNLLAMALSILIIDRFLHPIWKKFIPHWTLTPLRRIWIGHVINIIAMIGSVLIEMRRLHAVRTNHLTKQPSSVVPISSLWLAVPLTIVGISEGFHFPGQIVLYYQGFPKSLKNTSTAMIALLIGIGYYASTGIIDLVRRTTGWLPDNLNDGRMDNVYWLLAAIGGVNLGYHLVCAKLFKHENIEKPNDPVGDLPN</sequence>
<protein>
    <submittedName>
        <fullName evidence="8">Protein NRT1/ PTR FAMILY 2.7-like</fullName>
    </submittedName>
</protein>
<dbReference type="Proteomes" id="UP000515121">
    <property type="component" value="Unplaced"/>
</dbReference>
<organism evidence="7 8">
    <name type="scientific">Durio zibethinus</name>
    <name type="common">Durian</name>
    <dbReference type="NCBI Taxonomy" id="66656"/>
    <lineage>
        <taxon>Eukaryota</taxon>
        <taxon>Viridiplantae</taxon>
        <taxon>Streptophyta</taxon>
        <taxon>Embryophyta</taxon>
        <taxon>Tracheophyta</taxon>
        <taxon>Spermatophyta</taxon>
        <taxon>Magnoliopsida</taxon>
        <taxon>eudicotyledons</taxon>
        <taxon>Gunneridae</taxon>
        <taxon>Pentapetalae</taxon>
        <taxon>rosids</taxon>
        <taxon>malvids</taxon>
        <taxon>Malvales</taxon>
        <taxon>Malvaceae</taxon>
        <taxon>Helicteroideae</taxon>
        <taxon>Durio</taxon>
    </lineage>
</organism>
<comment type="similarity">
    <text evidence="2">Belongs to the major facilitator superfamily. Proton-dependent oligopeptide transporter (POT/PTR) (TC 2.A.17) family.</text>
</comment>
<dbReference type="AlphaFoldDB" id="A0A6P6AKC1"/>
<evidence type="ECO:0000256" key="4">
    <source>
        <dbReference type="ARBA" id="ARBA00022989"/>
    </source>
</evidence>
<keyword evidence="4 6" id="KW-1133">Transmembrane helix</keyword>
<dbReference type="InterPro" id="IPR000109">
    <property type="entry name" value="POT_fam"/>
</dbReference>
<feature type="transmembrane region" description="Helical" evidence="6">
    <location>
        <begin position="280"/>
        <end position="299"/>
    </location>
</feature>
<dbReference type="SUPFAM" id="SSF103473">
    <property type="entry name" value="MFS general substrate transporter"/>
    <property type="match status" value="1"/>
</dbReference>
<evidence type="ECO:0000313" key="7">
    <source>
        <dbReference type="Proteomes" id="UP000515121"/>
    </source>
</evidence>
<dbReference type="KEGG" id="dzi:111310276"/>
<dbReference type="GO" id="GO:0022857">
    <property type="term" value="F:transmembrane transporter activity"/>
    <property type="evidence" value="ECO:0007669"/>
    <property type="project" value="InterPro"/>
</dbReference>
<dbReference type="GO" id="GO:0016020">
    <property type="term" value="C:membrane"/>
    <property type="evidence" value="ECO:0007669"/>
    <property type="project" value="UniProtKB-SubCell"/>
</dbReference>
<feature type="transmembrane region" description="Helical" evidence="6">
    <location>
        <begin position="363"/>
        <end position="383"/>
    </location>
</feature>
<evidence type="ECO:0000256" key="2">
    <source>
        <dbReference type="ARBA" id="ARBA00005982"/>
    </source>
</evidence>
<name>A0A6P6AKC1_DURZI</name>
<dbReference type="PANTHER" id="PTHR11654">
    <property type="entry name" value="OLIGOPEPTIDE TRANSPORTER-RELATED"/>
    <property type="match status" value="1"/>
</dbReference>
<dbReference type="Pfam" id="PF00854">
    <property type="entry name" value="PTR2"/>
    <property type="match status" value="1"/>
</dbReference>
<dbReference type="OrthoDB" id="8904098at2759"/>
<keyword evidence="3 6" id="KW-0812">Transmembrane</keyword>
<dbReference type="GeneID" id="111310276"/>
<feature type="transmembrane region" description="Helical" evidence="6">
    <location>
        <begin position="319"/>
        <end position="342"/>
    </location>
</feature>
<dbReference type="Gene3D" id="1.20.1250.20">
    <property type="entry name" value="MFS general substrate transporter like domains"/>
    <property type="match status" value="1"/>
</dbReference>
<evidence type="ECO:0000256" key="5">
    <source>
        <dbReference type="ARBA" id="ARBA00023136"/>
    </source>
</evidence>
<evidence type="ECO:0000256" key="1">
    <source>
        <dbReference type="ARBA" id="ARBA00004141"/>
    </source>
</evidence>
<evidence type="ECO:0000256" key="3">
    <source>
        <dbReference type="ARBA" id="ARBA00022692"/>
    </source>
</evidence>
<dbReference type="RefSeq" id="XP_022765312.1">
    <property type="nucleotide sequence ID" value="XM_022909577.1"/>
</dbReference>
<keyword evidence="7" id="KW-1185">Reference proteome</keyword>
<feature type="transmembrane region" description="Helical" evidence="6">
    <location>
        <begin position="80"/>
        <end position="99"/>
    </location>
</feature>
<gene>
    <name evidence="8" type="primary">LOC111310276</name>
</gene>
<proteinExistence type="inferred from homology"/>